<name>A0A448X4A8_9PLAT</name>
<keyword evidence="2" id="KW-1185">Reference proteome</keyword>
<dbReference type="EMBL" id="CAAALY010088985">
    <property type="protein sequence ID" value="VEL27680.1"/>
    <property type="molecule type" value="Genomic_DNA"/>
</dbReference>
<sequence length="181" mass="18334">MQEEFTRAMNGDDLEDSCGYNTTVGSAVQLNAVALPTSSQPVSTDSPPNTLAISADHNSWHLHRNIELSNGVEGNCVGGFPVGGGDDDDNGSLCSRLQQVLDSPLSCHTSSPLFINGAGPHALQGGEASLSGCGNISAISSGEHLSRLSVTPNGSSVSVLAGVGETNITGNDIDLSIGVTG</sequence>
<dbReference type="AlphaFoldDB" id="A0A448X4A8"/>
<evidence type="ECO:0000313" key="2">
    <source>
        <dbReference type="Proteomes" id="UP000784294"/>
    </source>
</evidence>
<reference evidence="1" key="1">
    <citation type="submission" date="2018-11" db="EMBL/GenBank/DDBJ databases">
        <authorList>
            <consortium name="Pathogen Informatics"/>
        </authorList>
    </citation>
    <scope>NUCLEOTIDE SEQUENCE</scope>
</reference>
<organism evidence="1 2">
    <name type="scientific">Protopolystoma xenopodis</name>
    <dbReference type="NCBI Taxonomy" id="117903"/>
    <lineage>
        <taxon>Eukaryota</taxon>
        <taxon>Metazoa</taxon>
        <taxon>Spiralia</taxon>
        <taxon>Lophotrochozoa</taxon>
        <taxon>Platyhelminthes</taxon>
        <taxon>Monogenea</taxon>
        <taxon>Polyopisthocotylea</taxon>
        <taxon>Polystomatidea</taxon>
        <taxon>Polystomatidae</taxon>
        <taxon>Protopolystoma</taxon>
    </lineage>
</organism>
<comment type="caution">
    <text evidence="1">The sequence shown here is derived from an EMBL/GenBank/DDBJ whole genome shotgun (WGS) entry which is preliminary data.</text>
</comment>
<accession>A0A448X4A8</accession>
<evidence type="ECO:0000313" key="1">
    <source>
        <dbReference type="EMBL" id="VEL27680.1"/>
    </source>
</evidence>
<proteinExistence type="predicted"/>
<dbReference type="Proteomes" id="UP000784294">
    <property type="component" value="Unassembled WGS sequence"/>
</dbReference>
<gene>
    <name evidence="1" type="ORF">PXEA_LOCUS21120</name>
</gene>
<protein>
    <submittedName>
        <fullName evidence="1">Uncharacterized protein</fullName>
    </submittedName>
</protein>